<reference evidence="3" key="1">
    <citation type="journal article" date="2018" name="Nat. Microbiol.">
        <title>Leveraging single-cell genomics to expand the fungal tree of life.</title>
        <authorList>
            <person name="Ahrendt S.R."/>
            <person name="Quandt C.A."/>
            <person name="Ciobanu D."/>
            <person name="Clum A."/>
            <person name="Salamov A."/>
            <person name="Andreopoulos B."/>
            <person name="Cheng J.F."/>
            <person name="Woyke T."/>
            <person name="Pelin A."/>
            <person name="Henrissat B."/>
            <person name="Reynolds N.K."/>
            <person name="Benny G.L."/>
            <person name="Smith M.E."/>
            <person name="James T.Y."/>
            <person name="Grigoriev I.V."/>
        </authorList>
    </citation>
    <scope>NUCLEOTIDE SEQUENCE [LARGE SCALE GENOMIC DNA]</scope>
</reference>
<organism evidence="2 3">
    <name type="scientific">Blyttiomyces helicus</name>
    <dbReference type="NCBI Taxonomy" id="388810"/>
    <lineage>
        <taxon>Eukaryota</taxon>
        <taxon>Fungi</taxon>
        <taxon>Fungi incertae sedis</taxon>
        <taxon>Chytridiomycota</taxon>
        <taxon>Chytridiomycota incertae sedis</taxon>
        <taxon>Chytridiomycetes</taxon>
        <taxon>Chytridiomycetes incertae sedis</taxon>
        <taxon>Blyttiomyces</taxon>
    </lineage>
</organism>
<name>A0A4P9W7M0_9FUNG</name>
<dbReference type="AlphaFoldDB" id="A0A4P9W7M0"/>
<dbReference type="EMBL" id="KZ997929">
    <property type="protein sequence ID" value="RKO86770.1"/>
    <property type="molecule type" value="Genomic_DNA"/>
</dbReference>
<accession>A0A4P9W7M0</accession>
<sequence length="255" mass="27901">MCGYRASIVQGTSNLLFQVVMQSICTAILEEGAKEGQPAHQQNREEQAELLSCFLSVNFPLFLHTEGSTSLLLTSAFLFPSTCFLDLWILPVSLLGKRRNHVDSQKRTCPQLANAPFQRRPPQAEGGHPHQHKPPQGCSQDNALQEGFASRPERIQSLLLDSIHKMNLAHTVGCDDILVQGIGQGSCNLTMSYLDSSLLVRICPTKQVPRLRQAIWSGKWFRVIPKTIPAGDVSSVVADVAALNDATNSVTGDSL</sequence>
<evidence type="ECO:0000313" key="3">
    <source>
        <dbReference type="Proteomes" id="UP000269721"/>
    </source>
</evidence>
<protein>
    <submittedName>
        <fullName evidence="2">Uncharacterized protein</fullName>
    </submittedName>
</protein>
<proteinExistence type="predicted"/>
<gene>
    <name evidence="2" type="ORF">BDK51DRAFT_27960</name>
</gene>
<keyword evidence="3" id="KW-1185">Reference proteome</keyword>
<dbReference type="Proteomes" id="UP000269721">
    <property type="component" value="Unassembled WGS sequence"/>
</dbReference>
<evidence type="ECO:0000313" key="2">
    <source>
        <dbReference type="EMBL" id="RKO86770.1"/>
    </source>
</evidence>
<feature type="region of interest" description="Disordered" evidence="1">
    <location>
        <begin position="110"/>
        <end position="143"/>
    </location>
</feature>
<evidence type="ECO:0000256" key="1">
    <source>
        <dbReference type="SAM" id="MobiDB-lite"/>
    </source>
</evidence>